<keyword evidence="7" id="KW-1185">Reference proteome</keyword>
<keyword evidence="5" id="KW-1003">Cell membrane</keyword>
<feature type="transmembrane region" description="Helical" evidence="5">
    <location>
        <begin position="114"/>
        <end position="132"/>
    </location>
</feature>
<feature type="transmembrane region" description="Helical" evidence="5">
    <location>
        <begin position="185"/>
        <end position="206"/>
    </location>
</feature>
<evidence type="ECO:0000313" key="6">
    <source>
        <dbReference type="EMBL" id="MFC3265327.1"/>
    </source>
</evidence>
<dbReference type="PANTHER" id="PTHR43483">
    <property type="entry name" value="MEMBRANE TRANSPORTER PROTEIN HI_0806-RELATED"/>
    <property type="match status" value="1"/>
</dbReference>
<proteinExistence type="inferred from homology"/>
<organism evidence="6 7">
    <name type="scientific">Camelimonas abortus</name>
    <dbReference type="NCBI Taxonomy" id="1017184"/>
    <lineage>
        <taxon>Bacteria</taxon>
        <taxon>Pseudomonadati</taxon>
        <taxon>Pseudomonadota</taxon>
        <taxon>Alphaproteobacteria</taxon>
        <taxon>Hyphomicrobiales</taxon>
        <taxon>Chelatococcaceae</taxon>
        <taxon>Camelimonas</taxon>
    </lineage>
</organism>
<feature type="transmembrane region" description="Helical" evidence="5">
    <location>
        <begin position="256"/>
        <end position="275"/>
    </location>
</feature>
<reference evidence="7" key="1">
    <citation type="journal article" date="2019" name="Int. J. Syst. Evol. Microbiol.">
        <title>The Global Catalogue of Microorganisms (GCM) 10K type strain sequencing project: providing services to taxonomists for standard genome sequencing and annotation.</title>
        <authorList>
            <consortium name="The Broad Institute Genomics Platform"/>
            <consortium name="The Broad Institute Genome Sequencing Center for Infectious Disease"/>
            <person name="Wu L."/>
            <person name="Ma J."/>
        </authorList>
    </citation>
    <scope>NUCLEOTIDE SEQUENCE [LARGE SCALE GENOMIC DNA]</scope>
    <source>
        <strain evidence="7">CCM 7941</strain>
    </source>
</reference>
<dbReference type="Proteomes" id="UP001595536">
    <property type="component" value="Unassembled WGS sequence"/>
</dbReference>
<evidence type="ECO:0000256" key="5">
    <source>
        <dbReference type="RuleBase" id="RU363041"/>
    </source>
</evidence>
<comment type="caution">
    <text evidence="6">The sequence shown here is derived from an EMBL/GenBank/DDBJ whole genome shotgun (WGS) entry which is preliminary data.</text>
</comment>
<feature type="transmembrane region" description="Helical" evidence="5">
    <location>
        <begin position="58"/>
        <end position="77"/>
    </location>
</feature>
<evidence type="ECO:0000256" key="2">
    <source>
        <dbReference type="ARBA" id="ARBA00022692"/>
    </source>
</evidence>
<dbReference type="RefSeq" id="WP_376830574.1">
    <property type="nucleotide sequence ID" value="NZ_JBHLWR010000006.1"/>
</dbReference>
<protein>
    <recommendedName>
        <fullName evidence="5">Probable membrane transporter protein</fullName>
    </recommendedName>
</protein>
<evidence type="ECO:0000313" key="7">
    <source>
        <dbReference type="Proteomes" id="UP001595536"/>
    </source>
</evidence>
<name>A0ABV7LC42_9HYPH</name>
<feature type="transmembrane region" description="Helical" evidence="5">
    <location>
        <begin position="218"/>
        <end position="236"/>
    </location>
</feature>
<comment type="similarity">
    <text evidence="5">Belongs to the 4-toluene sulfonate uptake permease (TSUP) (TC 2.A.102) family.</text>
</comment>
<dbReference type="InterPro" id="IPR002781">
    <property type="entry name" value="TM_pro_TauE-like"/>
</dbReference>
<dbReference type="EMBL" id="JBHRUV010000015">
    <property type="protein sequence ID" value="MFC3265327.1"/>
    <property type="molecule type" value="Genomic_DNA"/>
</dbReference>
<evidence type="ECO:0000256" key="1">
    <source>
        <dbReference type="ARBA" id="ARBA00004141"/>
    </source>
</evidence>
<accession>A0ABV7LC42</accession>
<dbReference type="Pfam" id="PF01925">
    <property type="entry name" value="TauE"/>
    <property type="match status" value="1"/>
</dbReference>
<feature type="transmembrane region" description="Helical" evidence="5">
    <location>
        <begin position="152"/>
        <end position="178"/>
    </location>
</feature>
<comment type="subcellular location">
    <subcellularLocation>
        <location evidence="5">Cell membrane</location>
        <topology evidence="5">Multi-pass membrane protein</topology>
    </subcellularLocation>
    <subcellularLocation>
        <location evidence="1">Membrane</location>
        <topology evidence="1">Multi-pass membrane protein</topology>
    </subcellularLocation>
</comment>
<keyword evidence="4 5" id="KW-0472">Membrane</keyword>
<gene>
    <name evidence="6" type="ORF">ACFOEX_02985</name>
</gene>
<sequence>MVISLHSFLVLAAALASTGVAAGLLAGLLGVGGGIVIVPVFSFVLDMLGYAPGVGMHVAVGTSLATIIATSVASLRAHHAKGAVDLELLRRWAPAMFAAAGAGGFAARHIDGDAMRMVFACVAVLVAVNMTLPGRFVVSDRLPEGAGGRAGLPAVIGFVSSLMGIGGGTLSVPLLTAFSYPARRAVGTASAFGLVIAIPATAGFIWSGMGVEGRPAFSLGYVNLLAAALIIPITMVMARQGARIAHAIAPELLKRLFALFLGATALRMFWSIYAAG</sequence>
<evidence type="ECO:0000256" key="4">
    <source>
        <dbReference type="ARBA" id="ARBA00023136"/>
    </source>
</evidence>
<keyword evidence="3 5" id="KW-1133">Transmembrane helix</keyword>
<evidence type="ECO:0000256" key="3">
    <source>
        <dbReference type="ARBA" id="ARBA00022989"/>
    </source>
</evidence>
<keyword evidence="2 5" id="KW-0812">Transmembrane</keyword>
<dbReference type="PANTHER" id="PTHR43483:SF3">
    <property type="entry name" value="MEMBRANE TRANSPORTER PROTEIN HI_0806-RELATED"/>
    <property type="match status" value="1"/>
</dbReference>